<evidence type="ECO:0000313" key="1">
    <source>
        <dbReference type="EMBL" id="ATZ22690.1"/>
    </source>
</evidence>
<reference evidence="1 2" key="1">
    <citation type="submission" date="2017-11" db="EMBL/GenBank/DDBJ databases">
        <title>Complete genome sequence of Streptomyces lavendulae subsp. lavendulae CCM 3239 (formerly 'Streptomyces aureofaciens CCM 3239'), the producer of the angucycline-type antibiotic auricin.</title>
        <authorList>
            <person name="Busche T."/>
            <person name="Novakova R."/>
            <person name="Al'Dilaimi A."/>
            <person name="Homerova D."/>
            <person name="Feckova L."/>
            <person name="Rezuchova B."/>
            <person name="Mingyar E."/>
            <person name="Csolleiova D."/>
            <person name="Bekeova C."/>
            <person name="Winkler A."/>
            <person name="Sevcikova B."/>
            <person name="Kalinowski J."/>
            <person name="Kormanec J."/>
            <person name="Ruckert C."/>
        </authorList>
    </citation>
    <scope>NUCLEOTIDE SEQUENCE [LARGE SCALE GENOMIC DNA]</scope>
    <source>
        <strain evidence="1 2">CCM 3239</strain>
    </source>
</reference>
<name>A0A2K8P9A5_STRLA</name>
<organism evidence="1 2">
    <name type="scientific">Streptomyces lavendulae subsp. lavendulae</name>
    <dbReference type="NCBI Taxonomy" id="58340"/>
    <lineage>
        <taxon>Bacteria</taxon>
        <taxon>Bacillati</taxon>
        <taxon>Actinomycetota</taxon>
        <taxon>Actinomycetes</taxon>
        <taxon>Kitasatosporales</taxon>
        <taxon>Streptomycetaceae</taxon>
        <taxon>Streptomyces</taxon>
    </lineage>
</organism>
<dbReference type="PIRSF" id="PIRSF036794">
    <property type="entry name" value="UCP_erythr_ester"/>
    <property type="match status" value="1"/>
</dbReference>
<dbReference type="KEGG" id="slx:SLAV_03910"/>
<evidence type="ECO:0000313" key="2">
    <source>
        <dbReference type="Proteomes" id="UP000231791"/>
    </source>
</evidence>
<protein>
    <submittedName>
        <fullName evidence="1">Erythromycin esterase</fullName>
    </submittedName>
</protein>
<dbReference type="InterPro" id="IPR052036">
    <property type="entry name" value="Hydrolase/PRTase-associated"/>
</dbReference>
<dbReference type="CDD" id="cd14728">
    <property type="entry name" value="Ere-like"/>
    <property type="match status" value="1"/>
</dbReference>
<accession>A0A2K8P9A5</accession>
<gene>
    <name evidence="1" type="ORF">SLAV_03910</name>
</gene>
<dbReference type="PANTHER" id="PTHR31299">
    <property type="entry name" value="ESTERASE, PUTATIVE (AFU_ORTHOLOGUE AFUA_1G05850)-RELATED"/>
    <property type="match status" value="1"/>
</dbReference>
<dbReference type="SUPFAM" id="SSF159501">
    <property type="entry name" value="EreA/ChaN-like"/>
    <property type="match status" value="1"/>
</dbReference>
<dbReference type="AlphaFoldDB" id="A0A2K8P9A5"/>
<sequence length="395" mass="42597">MTATIRDAARPFSGGALTALLSPAPRLLALGEPTHGVEAFPELRNELFRHLVEHEGYRSIAIESDCLAALVADAYVGDGTGTLDGAMDLGFSHGFGASPANRELLRWMRAYNERRPAPERLRFYGCDAPLEMTGAASPREALTRVHEYLTAARLDLPWSPADLDALLGPDERWTDPCTLMDPARSVGRTPEAGRLRLIADDLGVLLDAHAPDLTEATSPDAFWRASLHARTATGLLRYHAALADAAPGRLGALVSLRDVLMADHLDAVARREARRGPTLVFAHNGHLQRDPSHMEFAGRRLRWWSAGALVSARLGDRYAFAAAAFGSRGADVPGPDTLEGLLSALPHDRCVVDPGRLAAALDRTPPPRVPADHTYAAFDPAATGRTDALVFVREV</sequence>
<dbReference type="GeneID" id="49381920"/>
<dbReference type="RefSeq" id="WP_030228910.1">
    <property type="nucleotide sequence ID" value="NZ_CP024985.1"/>
</dbReference>
<dbReference type="Pfam" id="PF05139">
    <property type="entry name" value="Erythro_esteras"/>
    <property type="match status" value="1"/>
</dbReference>
<keyword evidence="2" id="KW-1185">Reference proteome</keyword>
<proteinExistence type="predicted"/>
<dbReference type="Proteomes" id="UP000231791">
    <property type="component" value="Chromosome"/>
</dbReference>
<dbReference type="EMBL" id="CP024985">
    <property type="protein sequence ID" value="ATZ22690.1"/>
    <property type="molecule type" value="Genomic_DNA"/>
</dbReference>
<dbReference type="PANTHER" id="PTHR31299:SF0">
    <property type="entry name" value="ESTERASE, PUTATIVE (AFU_ORTHOLOGUE AFUA_1G05850)-RELATED"/>
    <property type="match status" value="1"/>
</dbReference>
<dbReference type="Gene3D" id="3.40.1660.10">
    <property type="entry name" value="EreA-like (biosynthetic domain)"/>
    <property type="match status" value="1"/>
</dbReference>
<dbReference type="Gene3D" id="3.30.1870.10">
    <property type="entry name" value="EreA-like, domain 2"/>
    <property type="match status" value="1"/>
</dbReference>
<dbReference type="OrthoDB" id="4329964at2"/>
<dbReference type="InterPro" id="IPR014622">
    <property type="entry name" value="UCP036794_erythomycin"/>
</dbReference>
<dbReference type="GO" id="GO:0046677">
    <property type="term" value="P:response to antibiotic"/>
    <property type="evidence" value="ECO:0007669"/>
    <property type="project" value="InterPro"/>
</dbReference>
<dbReference type="InterPro" id="IPR007815">
    <property type="entry name" value="Emycin_Estase"/>
</dbReference>